<sequence>MGYFIVKSMCCTPGWIFSHNIQNKLIFLICKRSFIVGGQSASRNHGPLCLKRCIPLICCLRVVVLCQKIIVFVVDVAIIIIGGIFLRLFDLDQVIVPSACD</sequence>
<evidence type="ECO:0000313" key="2">
    <source>
        <dbReference type="EMBL" id="CAA55492.1"/>
    </source>
</evidence>
<feature type="transmembrane region" description="Helical" evidence="1">
    <location>
        <begin position="69"/>
        <end position="89"/>
    </location>
</feature>
<dbReference type="EMBL" id="X78898">
    <property type="protein sequence ID" value="CAA55492.1"/>
    <property type="molecule type" value="Genomic_DNA"/>
</dbReference>
<accession>A2NXP5</accession>
<name>A2NXP5_YEASX</name>
<reference evidence="2" key="1">
    <citation type="journal article" date="1994" name="Yeast">
        <title>A 21.7 kb DNA segment on the left arm of yeast chromosome XIV carries WHI3, GCR2, SPX18, SPX19, an homologue to the heat shock gene SSB1 and 8 new open reading frames of unknown function.</title>
        <authorList>
            <person name="Jonniaux J.L."/>
            <person name="Coster F."/>
            <person name="Purnelle B."/>
            <person name="Goffeau A."/>
        </authorList>
    </citation>
    <scope>NUCLEOTIDE SEQUENCE</scope>
    <source>
        <strain evidence="2">FY1679</strain>
    </source>
</reference>
<protein>
    <submittedName>
        <fullName evidence="2">N1311 protein</fullName>
    </submittedName>
</protein>
<dbReference type="AlphaFoldDB" id="A2NXP5"/>
<proteinExistence type="predicted"/>
<keyword evidence="1" id="KW-0472">Membrane</keyword>
<reference evidence="2" key="3">
    <citation type="journal article" date="1998" name="J. Cell Biol.">
        <title>Pex17p of Saccharomyces cerevisiae is a novel peroxin and component of the peroxisomal protein translocation machinery.</title>
        <authorList>
            <person name="Huhse B."/>
            <person name="Rehling P."/>
            <person name="Albertini M."/>
            <person name="Blank L."/>
            <person name="Meller K."/>
            <person name="Kunau W.H."/>
        </authorList>
    </citation>
    <scope>NUCLEOTIDE SEQUENCE</scope>
    <source>
        <strain evidence="2">FY1679</strain>
    </source>
</reference>
<reference evidence="2" key="2">
    <citation type="journal article" date="1995" name="Yeast">
        <title>The sequence of a 13.5 kb DNA segment from the left arm of yeast chromosome XIV reveals MER1; RAP1; a new putative member of the DNA replication complex and a new putative serine/threonine phosphatase gene.</title>
        <authorList>
            <person name="Coster F."/>
            <person name="van Dyck L."/>
            <person name="Jonniaux J.L."/>
            <person name="Purnelle B."/>
            <person name="Goffeau A."/>
        </authorList>
    </citation>
    <scope>NUCLEOTIDE SEQUENCE</scope>
    <source>
        <strain evidence="2">FY1679</strain>
    </source>
</reference>
<organism evidence="2">
    <name type="scientific">Saccharomyces cerevisiae</name>
    <name type="common">Baker's yeast</name>
    <dbReference type="NCBI Taxonomy" id="4932"/>
    <lineage>
        <taxon>Eukaryota</taxon>
        <taxon>Fungi</taxon>
        <taxon>Dikarya</taxon>
        <taxon>Ascomycota</taxon>
        <taxon>Saccharomycotina</taxon>
        <taxon>Saccharomycetes</taxon>
        <taxon>Saccharomycetales</taxon>
        <taxon>Saccharomycetaceae</taxon>
        <taxon>Saccharomyces</taxon>
    </lineage>
</organism>
<keyword evidence="1" id="KW-1133">Transmembrane helix</keyword>
<keyword evidence="1" id="KW-0812">Transmembrane</keyword>
<gene>
    <name evidence="2" type="primary">N1311</name>
</gene>
<evidence type="ECO:0000256" key="1">
    <source>
        <dbReference type="SAM" id="Phobius"/>
    </source>
</evidence>